<sequence length="328" mass="36230">MPHGFDNTWGIVKDSASIRPHISDEQKAFIHRVTEIPFGEQKCQDLITLDTLHTYCREMEAGRQRAMVRATATNRKKEKDGGSLSAPKDVIKGTSKWRSDGKDDHPLKKGLGATVGHKKPKKPSPLKPNHGAGYAIEMVESIIKETDVDPCAEQETEDLGASGLFDPSRALVRMKALQDRCAARKGVISHLRKRNETLTNEQDQYKDALRTLNKEPFIDSCAVYYGDGLKDCVKQVKSIYAYLDLSKVTLDDPLPSTPAGDTVLEENDDSPRSERDPKDDGVVLAQPAVEKPDTPLIKAQDVEDPCAQDPLSKADENPPAHDVQDPLV</sequence>
<feature type="compositionally biased region" description="Basic and acidic residues" evidence="2">
    <location>
        <begin position="269"/>
        <end position="281"/>
    </location>
</feature>
<protein>
    <submittedName>
        <fullName evidence="3">Uncharacterized protein</fullName>
    </submittedName>
</protein>
<evidence type="ECO:0000256" key="2">
    <source>
        <dbReference type="SAM" id="MobiDB-lite"/>
    </source>
</evidence>
<proteinExistence type="predicted"/>
<keyword evidence="1" id="KW-0175">Coiled coil</keyword>
<feature type="region of interest" description="Disordered" evidence="2">
    <location>
        <begin position="70"/>
        <end position="131"/>
    </location>
</feature>
<gene>
    <name evidence="3" type="ORF">SO802_022483</name>
</gene>
<feature type="compositionally biased region" description="Basic and acidic residues" evidence="2">
    <location>
        <begin position="312"/>
        <end position="328"/>
    </location>
</feature>
<name>A0AAW2C3C5_9ROSI</name>
<feature type="coiled-coil region" evidence="1">
    <location>
        <begin position="188"/>
        <end position="215"/>
    </location>
</feature>
<accession>A0AAW2C3C5</accession>
<feature type="compositionally biased region" description="Basic and acidic residues" evidence="2">
    <location>
        <begin position="97"/>
        <end position="107"/>
    </location>
</feature>
<dbReference type="AlphaFoldDB" id="A0AAW2C3C5"/>
<evidence type="ECO:0000313" key="3">
    <source>
        <dbReference type="EMBL" id="KAK9992780.1"/>
    </source>
</evidence>
<organism evidence="3 4">
    <name type="scientific">Lithocarpus litseifolius</name>
    <dbReference type="NCBI Taxonomy" id="425828"/>
    <lineage>
        <taxon>Eukaryota</taxon>
        <taxon>Viridiplantae</taxon>
        <taxon>Streptophyta</taxon>
        <taxon>Embryophyta</taxon>
        <taxon>Tracheophyta</taxon>
        <taxon>Spermatophyta</taxon>
        <taxon>Magnoliopsida</taxon>
        <taxon>eudicotyledons</taxon>
        <taxon>Gunneridae</taxon>
        <taxon>Pentapetalae</taxon>
        <taxon>rosids</taxon>
        <taxon>fabids</taxon>
        <taxon>Fagales</taxon>
        <taxon>Fagaceae</taxon>
        <taxon>Lithocarpus</taxon>
    </lineage>
</organism>
<keyword evidence="4" id="KW-1185">Reference proteome</keyword>
<dbReference type="EMBL" id="JAZDWU010000008">
    <property type="protein sequence ID" value="KAK9992780.1"/>
    <property type="molecule type" value="Genomic_DNA"/>
</dbReference>
<dbReference type="Proteomes" id="UP001459277">
    <property type="component" value="Unassembled WGS sequence"/>
</dbReference>
<reference evidence="3 4" key="1">
    <citation type="submission" date="2024-01" db="EMBL/GenBank/DDBJ databases">
        <title>A telomere-to-telomere, gap-free genome of sweet tea (Lithocarpus litseifolius).</title>
        <authorList>
            <person name="Zhou J."/>
        </authorList>
    </citation>
    <scope>NUCLEOTIDE SEQUENCE [LARGE SCALE GENOMIC DNA]</scope>
    <source>
        <strain evidence="3">Zhou-2022a</strain>
        <tissue evidence="3">Leaf</tissue>
    </source>
</reference>
<evidence type="ECO:0000256" key="1">
    <source>
        <dbReference type="SAM" id="Coils"/>
    </source>
</evidence>
<comment type="caution">
    <text evidence="3">The sequence shown here is derived from an EMBL/GenBank/DDBJ whole genome shotgun (WGS) entry which is preliminary data.</text>
</comment>
<evidence type="ECO:0000313" key="4">
    <source>
        <dbReference type="Proteomes" id="UP001459277"/>
    </source>
</evidence>
<feature type="region of interest" description="Disordered" evidence="2">
    <location>
        <begin position="250"/>
        <end position="328"/>
    </location>
</feature>